<evidence type="ECO:0000256" key="3">
    <source>
        <dbReference type="ARBA" id="ARBA00022490"/>
    </source>
</evidence>
<dbReference type="PROSITE" id="PS51094">
    <property type="entry name" value="PTS_EIIA_TYPE_2"/>
    <property type="match status" value="1"/>
</dbReference>
<keyword evidence="6" id="KW-0598">Phosphotransferase system</keyword>
<evidence type="ECO:0000256" key="6">
    <source>
        <dbReference type="ARBA" id="ARBA00022683"/>
    </source>
</evidence>
<dbReference type="InterPro" id="IPR016152">
    <property type="entry name" value="PTrfase/Anion_transptr"/>
</dbReference>
<proteinExistence type="predicted"/>
<dbReference type="Proteomes" id="UP000050514">
    <property type="component" value="Unassembled WGS sequence"/>
</dbReference>
<sequence length="145" mass="15684">MLADYLTPDVIRLRIRVSNWQEAVRAGGQLLMQAGKCGLSYVESMVRAVQEMGPYMVLAPGLALAHARPEDGADVVGLSLVTLATPVEFGSETNDPVSVVISFCAPDRESHIGMLQSLAEFLINEDNQRLLKTAETVDEILSAVI</sequence>
<evidence type="ECO:0000256" key="5">
    <source>
        <dbReference type="ARBA" id="ARBA00022679"/>
    </source>
</evidence>
<dbReference type="GO" id="GO:0005737">
    <property type="term" value="C:cytoplasm"/>
    <property type="evidence" value="ECO:0007669"/>
    <property type="project" value="UniProtKB-SubCell"/>
</dbReference>
<dbReference type="AlphaFoldDB" id="A0A0P6XBA3"/>
<dbReference type="Gene3D" id="3.40.930.10">
    <property type="entry name" value="Mannitol-specific EII, Chain A"/>
    <property type="match status" value="1"/>
</dbReference>
<comment type="caution">
    <text evidence="12">The sequence shown here is derived from an EMBL/GenBank/DDBJ whole genome shotgun (WGS) entry which is preliminary data.</text>
</comment>
<evidence type="ECO:0000256" key="10">
    <source>
        <dbReference type="ARBA" id="ARBA00042072"/>
    </source>
</evidence>
<dbReference type="RefSeq" id="WP_061913732.1">
    <property type="nucleotide sequence ID" value="NZ_DF967971.1"/>
</dbReference>
<keyword evidence="5" id="KW-0808">Transferase</keyword>
<evidence type="ECO:0000256" key="4">
    <source>
        <dbReference type="ARBA" id="ARBA00022553"/>
    </source>
</evidence>
<dbReference type="PANTHER" id="PTHR36203:SF1">
    <property type="entry name" value="ASCORBATE-SPECIFIC PTS SYSTEM EIIA COMPONENT"/>
    <property type="match status" value="1"/>
</dbReference>
<dbReference type="GO" id="GO:0016301">
    <property type="term" value="F:kinase activity"/>
    <property type="evidence" value="ECO:0007669"/>
    <property type="project" value="UniProtKB-KW"/>
</dbReference>
<evidence type="ECO:0000256" key="1">
    <source>
        <dbReference type="ARBA" id="ARBA00004496"/>
    </source>
</evidence>
<evidence type="ECO:0000259" key="11">
    <source>
        <dbReference type="PROSITE" id="PS51094"/>
    </source>
</evidence>
<protein>
    <recommendedName>
        <fullName evidence="9">Ascorbate-specific PTS system EIIA component</fullName>
    </recommendedName>
    <alternativeName>
        <fullName evidence="10">Ascorbate-specific phosphotransferase enzyme IIA component</fullName>
    </alternativeName>
</protein>
<evidence type="ECO:0000313" key="12">
    <source>
        <dbReference type="EMBL" id="KPL77544.1"/>
    </source>
</evidence>
<dbReference type="GO" id="GO:0009401">
    <property type="term" value="P:phosphoenolpyruvate-dependent sugar phosphotransferase system"/>
    <property type="evidence" value="ECO:0007669"/>
    <property type="project" value="UniProtKB-KW"/>
</dbReference>
<evidence type="ECO:0000256" key="7">
    <source>
        <dbReference type="ARBA" id="ARBA00022777"/>
    </source>
</evidence>
<organism evidence="12 13">
    <name type="scientific">Bellilinea caldifistulae</name>
    <dbReference type="NCBI Taxonomy" id="360411"/>
    <lineage>
        <taxon>Bacteria</taxon>
        <taxon>Bacillati</taxon>
        <taxon>Chloroflexota</taxon>
        <taxon>Anaerolineae</taxon>
        <taxon>Anaerolineales</taxon>
        <taxon>Anaerolineaceae</taxon>
        <taxon>Bellilinea</taxon>
    </lineage>
</organism>
<evidence type="ECO:0000313" key="13">
    <source>
        <dbReference type="Proteomes" id="UP000050514"/>
    </source>
</evidence>
<keyword evidence="13" id="KW-1185">Reference proteome</keyword>
<dbReference type="EMBL" id="LGHJ01000009">
    <property type="protein sequence ID" value="KPL77544.1"/>
    <property type="molecule type" value="Genomic_DNA"/>
</dbReference>
<gene>
    <name evidence="12" type="ORF">AC812_03100</name>
</gene>
<keyword evidence="2" id="KW-0813">Transport</keyword>
<accession>A0A0P6XBA3</accession>
<dbReference type="OrthoDB" id="369398at2"/>
<reference evidence="12 13" key="1">
    <citation type="submission" date="2015-07" db="EMBL/GenBank/DDBJ databases">
        <title>Draft genome of Bellilinea caldifistulae DSM 17877.</title>
        <authorList>
            <person name="Hemp J."/>
            <person name="Ward L.M."/>
            <person name="Pace L.A."/>
            <person name="Fischer W.W."/>
        </authorList>
    </citation>
    <scope>NUCLEOTIDE SEQUENCE [LARGE SCALE GENOMIC DNA]</scope>
    <source>
        <strain evidence="12 13">GOMI-1</strain>
    </source>
</reference>
<comment type="function">
    <text evidence="8">The phosphoenolpyruvate-dependent sugar phosphotransferase system (sugar PTS), a major carbohydrate active transport system, catalyzes the phosphorylation of incoming sugar substrates concomitantly with their translocation across the cell membrane. The enzyme II UlaABC PTS system is involved in ascorbate transport.</text>
</comment>
<dbReference type="SUPFAM" id="SSF55804">
    <property type="entry name" value="Phoshotransferase/anion transport protein"/>
    <property type="match status" value="1"/>
</dbReference>
<dbReference type="InterPro" id="IPR002178">
    <property type="entry name" value="PTS_EIIA_type-2_dom"/>
</dbReference>
<evidence type="ECO:0000256" key="9">
    <source>
        <dbReference type="ARBA" id="ARBA00041175"/>
    </source>
</evidence>
<evidence type="ECO:0000256" key="8">
    <source>
        <dbReference type="ARBA" id="ARBA00037387"/>
    </source>
</evidence>
<comment type="subcellular location">
    <subcellularLocation>
        <location evidence="1">Cytoplasm</location>
    </subcellularLocation>
</comment>
<dbReference type="STRING" id="360411.AC812_03100"/>
<evidence type="ECO:0000256" key="2">
    <source>
        <dbReference type="ARBA" id="ARBA00022448"/>
    </source>
</evidence>
<dbReference type="InterPro" id="IPR051351">
    <property type="entry name" value="Ascorbate-PTS_EIIA_comp"/>
</dbReference>
<name>A0A0P6XBA3_9CHLR</name>
<keyword evidence="4" id="KW-0597">Phosphoprotein</keyword>
<keyword evidence="7" id="KW-0418">Kinase</keyword>
<dbReference type="Pfam" id="PF00359">
    <property type="entry name" value="PTS_EIIA_2"/>
    <property type="match status" value="1"/>
</dbReference>
<keyword evidence="3" id="KW-0963">Cytoplasm</keyword>
<feature type="domain" description="PTS EIIA type-2" evidence="11">
    <location>
        <begin position="4"/>
        <end position="145"/>
    </location>
</feature>
<dbReference type="PANTHER" id="PTHR36203">
    <property type="entry name" value="ASCORBATE-SPECIFIC PTS SYSTEM EIIA COMPONENT"/>
    <property type="match status" value="1"/>
</dbReference>